<comment type="caution">
    <text evidence="1">The sequence shown here is derived from an EMBL/GenBank/DDBJ whole genome shotgun (WGS) entry which is preliminary data.</text>
</comment>
<keyword evidence="2" id="KW-1185">Reference proteome</keyword>
<dbReference type="AlphaFoldDB" id="A0A4S4NR28"/>
<reference evidence="1 2" key="1">
    <citation type="submission" date="2019-04" db="EMBL/GenBank/DDBJ databases">
        <title>Lewinella litorea sp. nov., isolated from a marine sand.</title>
        <authorList>
            <person name="Yoon J.-H."/>
        </authorList>
    </citation>
    <scope>NUCLEOTIDE SEQUENCE [LARGE SCALE GENOMIC DNA]</scope>
    <source>
        <strain evidence="1 2">HSMS-39</strain>
    </source>
</reference>
<dbReference type="Gene3D" id="2.40.70.10">
    <property type="entry name" value="Acid Proteases"/>
    <property type="match status" value="2"/>
</dbReference>
<dbReference type="EMBL" id="SRSF01000001">
    <property type="protein sequence ID" value="THH41635.1"/>
    <property type="molecule type" value="Genomic_DNA"/>
</dbReference>
<dbReference type="InterPro" id="IPR021109">
    <property type="entry name" value="Peptidase_aspartic_dom_sf"/>
</dbReference>
<sequence length="314" mass="34534">MQARPFITSCFTCLLAVVGLLWAMSLTGQRSVNLLGGVGERSVNAATNPRATAASEAFILDRNLIFFEASVNGTPGSFILDTGVPSLVVNNRGEGDSDSRFTGFGSGGQVSLSDHRVDHFEMLDRSVDNYWAIGLDLRDMEARTGKRIDGFVGYDLLNDGELRIDYDRQTFQLLASERRPKHMGKSPHTELRFALVDHLPIVELKIDGKRYRFAIDTGAGLNLLAEWAAEKLPAERAGSSVNVQGLDGREVDCPALSITLPEYFPGDEPLQLVTTDLTHLQEPGAPPLAGILGSSFLSRYTVGIDYRRRKIYLW</sequence>
<evidence type="ECO:0000313" key="2">
    <source>
        <dbReference type="Proteomes" id="UP000308528"/>
    </source>
</evidence>
<dbReference type="Pfam" id="PF13650">
    <property type="entry name" value="Asp_protease_2"/>
    <property type="match status" value="1"/>
</dbReference>
<dbReference type="Proteomes" id="UP000308528">
    <property type="component" value="Unassembled WGS sequence"/>
</dbReference>
<dbReference type="RefSeq" id="WP_136456479.1">
    <property type="nucleotide sequence ID" value="NZ_SRSF01000001.1"/>
</dbReference>
<evidence type="ECO:0008006" key="3">
    <source>
        <dbReference type="Google" id="ProtNLM"/>
    </source>
</evidence>
<evidence type="ECO:0000313" key="1">
    <source>
        <dbReference type="EMBL" id="THH41635.1"/>
    </source>
</evidence>
<organism evidence="1 2">
    <name type="scientific">Neolewinella litorea</name>
    <dbReference type="NCBI Taxonomy" id="2562452"/>
    <lineage>
        <taxon>Bacteria</taxon>
        <taxon>Pseudomonadati</taxon>
        <taxon>Bacteroidota</taxon>
        <taxon>Saprospiria</taxon>
        <taxon>Saprospirales</taxon>
        <taxon>Lewinellaceae</taxon>
        <taxon>Neolewinella</taxon>
    </lineage>
</organism>
<dbReference type="OrthoDB" id="3521766at2"/>
<dbReference type="SUPFAM" id="SSF50630">
    <property type="entry name" value="Acid proteases"/>
    <property type="match status" value="1"/>
</dbReference>
<proteinExistence type="predicted"/>
<gene>
    <name evidence="1" type="ORF">E4021_03305</name>
</gene>
<protein>
    <recommendedName>
        <fullName evidence="3">Peptidase A2 domain-containing protein</fullName>
    </recommendedName>
</protein>
<accession>A0A4S4NR28</accession>
<name>A0A4S4NR28_9BACT</name>